<dbReference type="AlphaFoldDB" id="A0A6G0TYD2"/>
<gene>
    <name evidence="1" type="ORF">AGLY_004521</name>
</gene>
<proteinExistence type="predicted"/>
<dbReference type="Proteomes" id="UP000475862">
    <property type="component" value="Unassembled WGS sequence"/>
</dbReference>
<comment type="caution">
    <text evidence="1">The sequence shown here is derived from an EMBL/GenBank/DDBJ whole genome shotgun (WGS) entry which is preliminary data.</text>
</comment>
<accession>A0A6G0TYD2</accession>
<reference evidence="1 2" key="1">
    <citation type="submission" date="2019-08" db="EMBL/GenBank/DDBJ databases">
        <title>The genome of the soybean aphid Biotype 1, its phylome, world population structure and adaptation to the North American continent.</title>
        <authorList>
            <person name="Giordano R."/>
            <person name="Donthu R.K."/>
            <person name="Hernandez A.G."/>
            <person name="Wright C.L."/>
            <person name="Zimin A.V."/>
        </authorList>
    </citation>
    <scope>NUCLEOTIDE SEQUENCE [LARGE SCALE GENOMIC DNA]</scope>
    <source>
        <tissue evidence="1">Whole aphids</tissue>
    </source>
</reference>
<keyword evidence="2" id="KW-1185">Reference proteome</keyword>
<protein>
    <submittedName>
        <fullName evidence="1">Uncharacterized protein</fullName>
    </submittedName>
</protein>
<evidence type="ECO:0000313" key="2">
    <source>
        <dbReference type="Proteomes" id="UP000475862"/>
    </source>
</evidence>
<sequence>MALGKWFEVNVIVCMISFLNSELNVRNICTNSQQNLIKSNEPKLVYTITRNRFHTGNYWFLEQNFCTKYFLSLFVLHDFKNVLRTSVIFTVGTGIVPKWIIGFGLKPFENLTTETKPKPFSIPNNFEQFEILSFKNIFYKNLQKTVTLEMIFQCNIMCMYSFYLKFYSFSLNKIAIFVDIFYQIVSVLKDHFRSESFFMSIIKMAYFDLIKNQ</sequence>
<name>A0A6G0TYD2_APHGL</name>
<organism evidence="1 2">
    <name type="scientific">Aphis glycines</name>
    <name type="common">Soybean aphid</name>
    <dbReference type="NCBI Taxonomy" id="307491"/>
    <lineage>
        <taxon>Eukaryota</taxon>
        <taxon>Metazoa</taxon>
        <taxon>Ecdysozoa</taxon>
        <taxon>Arthropoda</taxon>
        <taxon>Hexapoda</taxon>
        <taxon>Insecta</taxon>
        <taxon>Pterygota</taxon>
        <taxon>Neoptera</taxon>
        <taxon>Paraneoptera</taxon>
        <taxon>Hemiptera</taxon>
        <taxon>Sternorrhyncha</taxon>
        <taxon>Aphidomorpha</taxon>
        <taxon>Aphidoidea</taxon>
        <taxon>Aphididae</taxon>
        <taxon>Aphidini</taxon>
        <taxon>Aphis</taxon>
        <taxon>Aphis</taxon>
    </lineage>
</organism>
<evidence type="ECO:0000313" key="1">
    <source>
        <dbReference type="EMBL" id="KAE9541276.1"/>
    </source>
</evidence>
<dbReference type="EMBL" id="VYZN01000013">
    <property type="protein sequence ID" value="KAE9541276.1"/>
    <property type="molecule type" value="Genomic_DNA"/>
</dbReference>